<feature type="region of interest" description="Disordered" evidence="5">
    <location>
        <begin position="337"/>
        <end position="360"/>
    </location>
</feature>
<dbReference type="InterPro" id="IPR001138">
    <property type="entry name" value="Zn2Cys6_DnaBD"/>
</dbReference>
<evidence type="ECO:0000256" key="5">
    <source>
        <dbReference type="SAM" id="MobiDB-lite"/>
    </source>
</evidence>
<proteinExistence type="predicted"/>
<feature type="region of interest" description="Disordered" evidence="5">
    <location>
        <begin position="276"/>
        <end position="305"/>
    </location>
</feature>
<dbReference type="InterPro" id="IPR036864">
    <property type="entry name" value="Zn2-C6_fun-type_DNA-bd_sf"/>
</dbReference>
<keyword evidence="3" id="KW-0804">Transcription</keyword>
<protein>
    <recommendedName>
        <fullName evidence="6">Zn(2)-C6 fungal-type domain-containing protein</fullName>
    </recommendedName>
</protein>
<organism evidence="7 8">
    <name type="scientific">Aspergillus felis</name>
    <dbReference type="NCBI Taxonomy" id="1287682"/>
    <lineage>
        <taxon>Eukaryota</taxon>
        <taxon>Fungi</taxon>
        <taxon>Dikarya</taxon>
        <taxon>Ascomycota</taxon>
        <taxon>Pezizomycotina</taxon>
        <taxon>Eurotiomycetes</taxon>
        <taxon>Eurotiomycetidae</taxon>
        <taxon>Eurotiales</taxon>
        <taxon>Aspergillaceae</taxon>
        <taxon>Aspergillus</taxon>
        <taxon>Aspergillus subgen. Fumigati</taxon>
    </lineage>
</organism>
<keyword evidence="4" id="KW-0539">Nucleus</keyword>
<dbReference type="SMART" id="SM00066">
    <property type="entry name" value="GAL4"/>
    <property type="match status" value="1"/>
</dbReference>
<comment type="caution">
    <text evidence="7">The sequence shown here is derived from an EMBL/GenBank/DDBJ whole genome shotgun (WGS) entry which is preliminary data.</text>
</comment>
<evidence type="ECO:0000313" key="8">
    <source>
        <dbReference type="Proteomes" id="UP000654922"/>
    </source>
</evidence>
<dbReference type="GO" id="GO:0008270">
    <property type="term" value="F:zinc ion binding"/>
    <property type="evidence" value="ECO:0007669"/>
    <property type="project" value="InterPro"/>
</dbReference>
<gene>
    <name evidence="7" type="ORF">CNMCM5623_002472</name>
</gene>
<keyword evidence="1" id="KW-0805">Transcription regulation</keyword>
<dbReference type="SUPFAM" id="SSF57701">
    <property type="entry name" value="Zn2/Cys6 DNA-binding domain"/>
    <property type="match status" value="1"/>
</dbReference>
<dbReference type="PROSITE" id="PS00463">
    <property type="entry name" value="ZN2_CY6_FUNGAL_1"/>
    <property type="match status" value="1"/>
</dbReference>
<evidence type="ECO:0000256" key="4">
    <source>
        <dbReference type="ARBA" id="ARBA00023242"/>
    </source>
</evidence>
<evidence type="ECO:0000256" key="3">
    <source>
        <dbReference type="ARBA" id="ARBA00023163"/>
    </source>
</evidence>
<dbReference type="Pfam" id="PF00172">
    <property type="entry name" value="Zn_clus"/>
    <property type="match status" value="1"/>
</dbReference>
<dbReference type="EMBL" id="JACBAE010001229">
    <property type="protein sequence ID" value="KAF7169921.1"/>
    <property type="molecule type" value="Genomic_DNA"/>
</dbReference>
<dbReference type="Proteomes" id="UP000654922">
    <property type="component" value="Unassembled WGS sequence"/>
</dbReference>
<dbReference type="AlphaFoldDB" id="A0A8H6QA28"/>
<sequence length="456" mass="49988">MDNNEMPEPSTSTRDACDRCHSMKTRCVRLQQSGECQRCQRMRVPCEYSPALKVGRPLGRKTGTADRSSRAMGAVQLGVKRQKQSREATTEAEPTFASQLPTLEPTIQVRTEEPLFEEDPYRLGTAQDLEEVTLCPPGLEGLEMLGAGDFVDFSVVGEQPGVKISATPSTAFDHVPFGVLRPTPPRGLIAERVMSAFEGDDFLHRLLDLQVKLSDLIKSLTSGKESSCLALTPNAPGIGSFASGAVLTKNMEEVALATEDLVDIIEKVQRCGVRDSDYSREAERGMFTPSSSSQAGGPVPPRKSTKPHIATTLLVSSSYVRLIQVFELLVETLQQPSPSQPYHASNWGRPPTPQTPQAPTGEMPMFRLGRLRLTIPPRLSTELHFHVVSQMVQRLRETMQSYAAYVENATAPGSASDFFKAMEPSGTSAIAMIVESVLSEVNTQEENLLTTLHRRD</sequence>
<dbReference type="OrthoDB" id="4478994at2759"/>
<keyword evidence="2" id="KW-0238">DNA-binding</keyword>
<evidence type="ECO:0000256" key="1">
    <source>
        <dbReference type="ARBA" id="ARBA00023015"/>
    </source>
</evidence>
<accession>A0A8H6QA28</accession>
<dbReference type="Gene3D" id="4.10.240.10">
    <property type="entry name" value="Zn(2)-C6 fungal-type DNA-binding domain"/>
    <property type="match status" value="1"/>
</dbReference>
<evidence type="ECO:0000259" key="6">
    <source>
        <dbReference type="PROSITE" id="PS50048"/>
    </source>
</evidence>
<reference evidence="7" key="1">
    <citation type="submission" date="2020-06" db="EMBL/GenBank/DDBJ databases">
        <title>Draft genome sequences of strains closely related to Aspergillus parafelis and Aspergillus hiratsukae.</title>
        <authorList>
            <person name="Dos Santos R.A.C."/>
            <person name="Rivero-Menendez O."/>
            <person name="Steenwyk J.L."/>
            <person name="Mead M.E."/>
            <person name="Goldman G.H."/>
            <person name="Alastruey-Izquierdo A."/>
            <person name="Rokas A."/>
        </authorList>
    </citation>
    <scope>NUCLEOTIDE SEQUENCE</scope>
    <source>
        <strain evidence="7">CNM-CM5623</strain>
    </source>
</reference>
<evidence type="ECO:0000313" key="7">
    <source>
        <dbReference type="EMBL" id="KAF7169921.1"/>
    </source>
</evidence>
<dbReference type="CDD" id="cd00067">
    <property type="entry name" value="GAL4"/>
    <property type="match status" value="1"/>
</dbReference>
<dbReference type="GO" id="GO:0000981">
    <property type="term" value="F:DNA-binding transcription factor activity, RNA polymerase II-specific"/>
    <property type="evidence" value="ECO:0007669"/>
    <property type="project" value="InterPro"/>
</dbReference>
<dbReference type="GO" id="GO:0003677">
    <property type="term" value="F:DNA binding"/>
    <property type="evidence" value="ECO:0007669"/>
    <property type="project" value="UniProtKB-KW"/>
</dbReference>
<dbReference type="PROSITE" id="PS50048">
    <property type="entry name" value="ZN2_CY6_FUNGAL_2"/>
    <property type="match status" value="1"/>
</dbReference>
<name>A0A8H6QA28_9EURO</name>
<evidence type="ECO:0000256" key="2">
    <source>
        <dbReference type="ARBA" id="ARBA00023125"/>
    </source>
</evidence>
<feature type="domain" description="Zn(2)-C6 fungal-type" evidence="6">
    <location>
        <begin position="16"/>
        <end position="48"/>
    </location>
</feature>